<dbReference type="AlphaFoldDB" id="A0A0F9SDE6"/>
<organism evidence="1">
    <name type="scientific">marine sediment metagenome</name>
    <dbReference type="NCBI Taxonomy" id="412755"/>
    <lineage>
        <taxon>unclassified sequences</taxon>
        <taxon>metagenomes</taxon>
        <taxon>ecological metagenomes</taxon>
    </lineage>
</organism>
<dbReference type="EMBL" id="LAZR01000488">
    <property type="protein sequence ID" value="KKN66880.1"/>
    <property type="molecule type" value="Genomic_DNA"/>
</dbReference>
<sequence length="69" mass="7832">MRVHPLTGGGVVGNMSYCRFENTLRDLRDCWEALGEMPDTKELSPSEKEAMKTLILLCGDIYGDFEDFE</sequence>
<proteinExistence type="predicted"/>
<gene>
    <name evidence="1" type="ORF">LCGC14_0467480</name>
</gene>
<name>A0A0F9SDE6_9ZZZZ</name>
<evidence type="ECO:0000313" key="1">
    <source>
        <dbReference type="EMBL" id="KKN66880.1"/>
    </source>
</evidence>
<comment type="caution">
    <text evidence="1">The sequence shown here is derived from an EMBL/GenBank/DDBJ whole genome shotgun (WGS) entry which is preliminary data.</text>
</comment>
<accession>A0A0F9SDE6</accession>
<reference evidence="1" key="1">
    <citation type="journal article" date="2015" name="Nature">
        <title>Complex archaea that bridge the gap between prokaryotes and eukaryotes.</title>
        <authorList>
            <person name="Spang A."/>
            <person name="Saw J.H."/>
            <person name="Jorgensen S.L."/>
            <person name="Zaremba-Niedzwiedzka K."/>
            <person name="Martijn J."/>
            <person name="Lind A.E."/>
            <person name="van Eijk R."/>
            <person name="Schleper C."/>
            <person name="Guy L."/>
            <person name="Ettema T.J."/>
        </authorList>
    </citation>
    <scope>NUCLEOTIDE SEQUENCE</scope>
</reference>
<protein>
    <submittedName>
        <fullName evidence="1">Uncharacterized protein</fullName>
    </submittedName>
</protein>